<dbReference type="EMBL" id="JAAOLX010000006">
    <property type="protein sequence ID" value="NHQ87173.1"/>
    <property type="molecule type" value="Genomic_DNA"/>
</dbReference>
<evidence type="ECO:0000313" key="2">
    <source>
        <dbReference type="EMBL" id="NHQ87173.1"/>
    </source>
</evidence>
<keyword evidence="3" id="KW-1185">Reference proteome</keyword>
<dbReference type="Proteomes" id="UP000712570">
    <property type="component" value="Unassembled WGS sequence"/>
</dbReference>
<name>A0ABX0KRB6_9NEIS</name>
<protein>
    <submittedName>
        <fullName evidence="2">Uncharacterized protein</fullName>
    </submittedName>
</protein>
<accession>A0ABX0KRB6</accession>
<reference evidence="2 3" key="1">
    <citation type="submission" date="2020-03" db="EMBL/GenBank/DDBJ databases">
        <title>Draft genome sequence of environmentally isolated violet-colored cultures.</title>
        <authorList>
            <person name="Wilson H.S."/>
        </authorList>
    </citation>
    <scope>NUCLEOTIDE SEQUENCE [LARGE SCALE GENOMIC DNA]</scope>
    <source>
        <strain evidence="2 3">HSC-16F04</strain>
    </source>
</reference>
<evidence type="ECO:0000313" key="3">
    <source>
        <dbReference type="Proteomes" id="UP000712570"/>
    </source>
</evidence>
<feature type="region of interest" description="Disordered" evidence="1">
    <location>
        <begin position="1"/>
        <end position="24"/>
    </location>
</feature>
<evidence type="ECO:0000256" key="1">
    <source>
        <dbReference type="SAM" id="MobiDB-lite"/>
    </source>
</evidence>
<gene>
    <name evidence="2" type="ORF">HA050_13735</name>
</gene>
<organism evidence="2 3">
    <name type="scientific">Iodobacter violaceini</name>
    <dbReference type="NCBI Taxonomy" id="3044271"/>
    <lineage>
        <taxon>Bacteria</taxon>
        <taxon>Pseudomonadati</taxon>
        <taxon>Pseudomonadota</taxon>
        <taxon>Betaproteobacteria</taxon>
        <taxon>Neisseriales</taxon>
        <taxon>Chitinibacteraceae</taxon>
        <taxon>Iodobacter</taxon>
    </lineage>
</organism>
<proteinExistence type="predicted"/>
<comment type="caution">
    <text evidence="2">The sequence shown here is derived from an EMBL/GenBank/DDBJ whole genome shotgun (WGS) entry which is preliminary data.</text>
</comment>
<sequence length="52" mass="5783">MLTNTQVRKPVVPPGHISPAPDFFERNKGSAPFSWITFSDEKKPAAPPPHKK</sequence>